<dbReference type="AlphaFoldDB" id="M9NHY4"/>
<keyword evidence="1" id="KW-0812">Transmembrane</keyword>
<evidence type="ECO:0000256" key="1">
    <source>
        <dbReference type="SAM" id="Phobius"/>
    </source>
</evidence>
<dbReference type="Pfam" id="PF07507">
    <property type="entry name" value="WavE"/>
    <property type="match status" value="1"/>
</dbReference>
<sequence length="391" mass="46337">MAYHKTILIFYYKRYPLYPLKTIKLIALLFDIYIYQCFIVWCIKIFGVKINMPNISVVFCGVRYPEYDIYYAAKNMRNIFPGCELILSTNDASLISHAEQNNFFDKVVHCKNTGELPSLKYPENKKEKLINNNIKKQIDTSRAGIEVASNELILKLRTDQIIVNDDILKLWNLVKDIPLKNKKYRNRIITSSVFSINPRYSERMPYHLSDMLQFGMKEDLLSYYSAPEYPFAYAIWYEKHSHAKNSNNNERKFRSRFAVEQWLLLNYIFENEQSFPINYHNHHSPKIIKEFEALFTDYFLIAHPDDIGLRASKFEPNMSYVNNQCYSTHECLRILQKNNCLSEDLAINYKPKGINKKFYKQIKIILDLKIVQLLIKNIPYSLKENLKKMIS</sequence>
<dbReference type="InterPro" id="IPR011122">
    <property type="entry name" value="WavE"/>
</dbReference>
<evidence type="ECO:0000313" key="2">
    <source>
        <dbReference type="EMBL" id="AFI81966.1"/>
    </source>
</evidence>
<gene>
    <name evidence="2" type="primary">weoN</name>
</gene>
<protein>
    <submittedName>
        <fullName evidence="2">WeoN</fullName>
    </submittedName>
</protein>
<reference evidence="2" key="1">
    <citation type="journal article" date="2013" name="Foodborne Pathog. Dis.">
        <title>Identification and Characterization of Five New Molecular Serogroups of Cronobacter spp.</title>
        <authorList>
            <person name="Jarvis K.G."/>
            <person name="Yan Q.Q."/>
            <person name="Grim C.J."/>
            <person name="Power K.A."/>
            <person name="Franco A.A."/>
            <person name="Hu L."/>
            <person name="Gopinath G."/>
            <person name="Sathyamoorthy V."/>
            <person name="Kotewicz M.L."/>
            <person name="Kothary M.H."/>
            <person name="Lee C."/>
            <person name="Sadowski J."/>
            <person name="Fanning S."/>
            <person name="Tall B.D."/>
        </authorList>
    </citation>
    <scope>NUCLEOTIDE SEQUENCE</scope>
    <source>
        <strain evidence="2">LMG 23824</strain>
    </source>
</reference>
<accession>M9NHY4</accession>
<keyword evidence="1" id="KW-0472">Membrane</keyword>
<feature type="transmembrane region" description="Helical" evidence="1">
    <location>
        <begin position="25"/>
        <end position="46"/>
    </location>
</feature>
<keyword evidence="1" id="KW-1133">Transmembrane helix</keyword>
<proteinExistence type="predicted"/>
<organism evidence="2">
    <name type="scientific">Cronobacter dublinensis subsp. lausannensis LMG 23824</name>
    <dbReference type="NCBI Taxonomy" id="1159560"/>
    <lineage>
        <taxon>Bacteria</taxon>
        <taxon>Pseudomonadati</taxon>
        <taxon>Pseudomonadota</taxon>
        <taxon>Gammaproteobacteria</taxon>
        <taxon>Enterobacterales</taxon>
        <taxon>Enterobacteriaceae</taxon>
        <taxon>Cronobacter</taxon>
    </lineage>
</organism>
<dbReference type="EMBL" id="JQ390551">
    <property type="protein sequence ID" value="AFI81966.1"/>
    <property type="molecule type" value="Genomic_DNA"/>
</dbReference>
<name>M9NHY4_9ENTR</name>